<dbReference type="SUPFAM" id="SSF53474">
    <property type="entry name" value="alpha/beta-Hydrolases"/>
    <property type="match status" value="1"/>
</dbReference>
<reference evidence="4 5" key="1">
    <citation type="submission" date="2023-03" db="EMBL/GenBank/DDBJ databases">
        <title>Host association and intracellularity evolved multiple times independently in the Rickettsiales.</title>
        <authorList>
            <person name="Castelli M."/>
            <person name="Nardi T."/>
            <person name="Gammuto L."/>
            <person name="Bellinzona G."/>
            <person name="Sabaneyeva E."/>
            <person name="Potekhin A."/>
            <person name="Serra V."/>
            <person name="Petroni G."/>
            <person name="Sassera D."/>
        </authorList>
    </citation>
    <scope>NUCLEOTIDE SEQUENCE [LARGE SCALE GENOMIC DNA]</scope>
    <source>
        <strain evidence="4 5">Sr 2-6</strain>
    </source>
</reference>
<gene>
    <name evidence="4" type="ORF">Megvenef_01345</name>
</gene>
<dbReference type="InterPro" id="IPR029058">
    <property type="entry name" value="AB_hydrolase_fold"/>
</dbReference>
<feature type="domain" description="Phospholipase/carboxylesterase/thioesterase" evidence="3">
    <location>
        <begin position="9"/>
        <end position="211"/>
    </location>
</feature>
<comment type="caution">
    <text evidence="4">The sequence shown here is derived from an EMBL/GenBank/DDBJ whole genome shotgun (WGS) entry which is preliminary data.</text>
</comment>
<dbReference type="PANTHER" id="PTHR10655:SF17">
    <property type="entry name" value="LYSOPHOSPHOLIPASE-LIKE PROTEIN 1"/>
    <property type="match status" value="1"/>
</dbReference>
<evidence type="ECO:0000256" key="1">
    <source>
        <dbReference type="ARBA" id="ARBA00006499"/>
    </source>
</evidence>
<dbReference type="InterPro" id="IPR003140">
    <property type="entry name" value="PLipase/COase/thioEstase"/>
</dbReference>
<keyword evidence="5" id="KW-1185">Reference proteome</keyword>
<dbReference type="Pfam" id="PF02230">
    <property type="entry name" value="Abhydrolase_2"/>
    <property type="match status" value="1"/>
</dbReference>
<dbReference type="Proteomes" id="UP001291687">
    <property type="component" value="Unassembled WGS sequence"/>
</dbReference>
<proteinExistence type="inferred from homology"/>
<accession>A0ABU5NDV9</accession>
<evidence type="ECO:0000259" key="3">
    <source>
        <dbReference type="Pfam" id="PF02230"/>
    </source>
</evidence>
<evidence type="ECO:0000256" key="2">
    <source>
        <dbReference type="ARBA" id="ARBA00022801"/>
    </source>
</evidence>
<sequence length="214" mass="23697">MLSEEIVDYPEIKPLSGKADKLLVLLHGVGSDGHDLIGLVPFIQEALPHHHFISPHGVEPYDMAPFGRQWFSLKDRDNTTISQLVKNNSAKVEKIIEDKQNELGIKNSDTIIVGFSQGTMMASYLTLIQKEPFAAMVGFSGRLVKPADLNNTSTPICIIHGLNDDVVPASQSKEFAKYCENNNINYQLHLIPNLTHSIDGSGMQFALNFLRGIK</sequence>
<dbReference type="Gene3D" id="3.40.50.1820">
    <property type="entry name" value="alpha/beta hydrolase"/>
    <property type="match status" value="1"/>
</dbReference>
<dbReference type="EMBL" id="JARJFB010000123">
    <property type="protein sequence ID" value="MEA0971368.1"/>
    <property type="molecule type" value="Genomic_DNA"/>
</dbReference>
<dbReference type="PANTHER" id="PTHR10655">
    <property type="entry name" value="LYSOPHOSPHOLIPASE-RELATED"/>
    <property type="match status" value="1"/>
</dbReference>
<evidence type="ECO:0000313" key="5">
    <source>
        <dbReference type="Proteomes" id="UP001291687"/>
    </source>
</evidence>
<comment type="similarity">
    <text evidence="1">Belongs to the AB hydrolase superfamily. AB hydrolase 2 family.</text>
</comment>
<organism evidence="4 5">
    <name type="scientific">Candidatus Megaera venefica</name>
    <dbReference type="NCBI Taxonomy" id="2055910"/>
    <lineage>
        <taxon>Bacteria</taxon>
        <taxon>Pseudomonadati</taxon>
        <taxon>Pseudomonadota</taxon>
        <taxon>Alphaproteobacteria</taxon>
        <taxon>Rickettsiales</taxon>
        <taxon>Rickettsiaceae</taxon>
        <taxon>Candidatus Megaera</taxon>
    </lineage>
</organism>
<dbReference type="RefSeq" id="WP_322777270.1">
    <property type="nucleotide sequence ID" value="NZ_JARJFB010000123.1"/>
</dbReference>
<keyword evidence="2 4" id="KW-0378">Hydrolase</keyword>
<protein>
    <submittedName>
        <fullName evidence="4">Alpha/beta hydrolase</fullName>
    </submittedName>
</protein>
<dbReference type="GO" id="GO:0016787">
    <property type="term" value="F:hydrolase activity"/>
    <property type="evidence" value="ECO:0007669"/>
    <property type="project" value="UniProtKB-KW"/>
</dbReference>
<evidence type="ECO:0000313" key="4">
    <source>
        <dbReference type="EMBL" id="MEA0971368.1"/>
    </source>
</evidence>
<name>A0ABU5NDV9_9RICK</name>
<dbReference type="InterPro" id="IPR050565">
    <property type="entry name" value="LYPA1-2/EST-like"/>
</dbReference>